<dbReference type="EMBL" id="SETE01000002">
    <property type="protein sequence ID" value="RYM34976.1"/>
    <property type="molecule type" value="Genomic_DNA"/>
</dbReference>
<comment type="caution">
    <text evidence="2">The sequence shown here is derived from an EMBL/GenBank/DDBJ whole genome shotgun (WGS) entry which is preliminary data.</text>
</comment>
<keyword evidence="3" id="KW-1185">Reference proteome</keyword>
<proteinExistence type="predicted"/>
<feature type="transmembrane region" description="Helical" evidence="1">
    <location>
        <begin position="34"/>
        <end position="51"/>
    </location>
</feature>
<accession>A0A4V1WG01</accession>
<evidence type="ECO:0000313" key="2">
    <source>
        <dbReference type="EMBL" id="RYM34976.1"/>
    </source>
</evidence>
<dbReference type="Proteomes" id="UP000293952">
    <property type="component" value="Unassembled WGS sequence"/>
</dbReference>
<sequence length="60" mass="7040">MKKFGIIELSAILLMTFGITYLDFDNLNFQDNYKAYIQLMIGGVLIVYILYKRSQANKRE</sequence>
<protein>
    <submittedName>
        <fullName evidence="2">Uncharacterized protein</fullName>
    </submittedName>
</protein>
<reference evidence="2 3" key="1">
    <citation type="submission" date="2019-02" db="EMBL/GenBank/DDBJ databases">
        <title>Genome sequence of the sea-ice species Brumimicrobium glaciale.</title>
        <authorList>
            <person name="Bowman J.P."/>
        </authorList>
    </citation>
    <scope>NUCLEOTIDE SEQUENCE [LARGE SCALE GENOMIC DNA]</scope>
    <source>
        <strain evidence="2 3">IC156</strain>
    </source>
</reference>
<dbReference type="OrthoDB" id="1467903at2"/>
<evidence type="ECO:0000313" key="3">
    <source>
        <dbReference type="Proteomes" id="UP000293952"/>
    </source>
</evidence>
<keyword evidence="1" id="KW-0812">Transmembrane</keyword>
<gene>
    <name evidence="2" type="ORF">ERX46_06270</name>
</gene>
<keyword evidence="1" id="KW-1133">Transmembrane helix</keyword>
<evidence type="ECO:0000256" key="1">
    <source>
        <dbReference type="SAM" id="Phobius"/>
    </source>
</evidence>
<name>A0A4V1WG01_9FLAO</name>
<keyword evidence="1" id="KW-0472">Membrane</keyword>
<dbReference type="AlphaFoldDB" id="A0A4V1WG01"/>
<dbReference type="RefSeq" id="WP_130092984.1">
    <property type="nucleotide sequence ID" value="NZ_SETE01000002.1"/>
</dbReference>
<organism evidence="2 3">
    <name type="scientific">Brumimicrobium glaciale</name>
    <dbReference type="NCBI Taxonomy" id="200475"/>
    <lineage>
        <taxon>Bacteria</taxon>
        <taxon>Pseudomonadati</taxon>
        <taxon>Bacteroidota</taxon>
        <taxon>Flavobacteriia</taxon>
        <taxon>Flavobacteriales</taxon>
        <taxon>Crocinitomicaceae</taxon>
        <taxon>Brumimicrobium</taxon>
    </lineage>
</organism>